<reference evidence="1 2" key="1">
    <citation type="submission" date="2016-04" db="EMBL/GenBank/DDBJ databases">
        <title>A degradative enzymes factory behind the ericoid mycorrhizal symbiosis.</title>
        <authorList>
            <consortium name="DOE Joint Genome Institute"/>
            <person name="Martino E."/>
            <person name="Morin E."/>
            <person name="Grelet G."/>
            <person name="Kuo A."/>
            <person name="Kohler A."/>
            <person name="Daghino S."/>
            <person name="Barry K."/>
            <person name="Choi C."/>
            <person name="Cichocki N."/>
            <person name="Clum A."/>
            <person name="Copeland A."/>
            <person name="Hainaut M."/>
            <person name="Haridas S."/>
            <person name="Labutti K."/>
            <person name="Lindquist E."/>
            <person name="Lipzen A."/>
            <person name="Khouja H.-R."/>
            <person name="Murat C."/>
            <person name="Ohm R."/>
            <person name="Olson A."/>
            <person name="Spatafora J."/>
            <person name="Veneault-Fourrey C."/>
            <person name="Henrissat B."/>
            <person name="Grigoriev I."/>
            <person name="Martin F."/>
            <person name="Perotto S."/>
        </authorList>
    </citation>
    <scope>NUCLEOTIDE SEQUENCE [LARGE SCALE GENOMIC DNA]</scope>
    <source>
        <strain evidence="1 2">F</strain>
    </source>
</reference>
<keyword evidence="2" id="KW-1185">Reference proteome</keyword>
<proteinExistence type="predicted"/>
<feature type="non-terminal residue" evidence="1">
    <location>
        <position position="1"/>
    </location>
</feature>
<protein>
    <submittedName>
        <fullName evidence="1">Uncharacterized protein</fullName>
    </submittedName>
</protein>
<dbReference type="Proteomes" id="UP000235786">
    <property type="component" value="Unassembled WGS sequence"/>
</dbReference>
<evidence type="ECO:0000313" key="1">
    <source>
        <dbReference type="EMBL" id="PMD40549.1"/>
    </source>
</evidence>
<name>A0A2J6RPW9_HYAVF</name>
<sequence>VKEKYSILSFLDLHSLRFERNFKLLKAKFVISPTPIRNSTSPSSFAPPELVVLIFIQLLGLENNVRGKHSSI</sequence>
<accession>A0A2J6RPW9</accession>
<gene>
    <name evidence="1" type="ORF">L207DRAFT_341315</name>
</gene>
<dbReference type="EMBL" id="KZ613945">
    <property type="protein sequence ID" value="PMD40549.1"/>
    <property type="molecule type" value="Genomic_DNA"/>
</dbReference>
<dbReference type="AlphaFoldDB" id="A0A2J6RPW9"/>
<organism evidence="1 2">
    <name type="scientific">Hyaloscypha variabilis (strain UAMH 11265 / GT02V1 / F)</name>
    <name type="common">Meliniomyces variabilis</name>
    <dbReference type="NCBI Taxonomy" id="1149755"/>
    <lineage>
        <taxon>Eukaryota</taxon>
        <taxon>Fungi</taxon>
        <taxon>Dikarya</taxon>
        <taxon>Ascomycota</taxon>
        <taxon>Pezizomycotina</taxon>
        <taxon>Leotiomycetes</taxon>
        <taxon>Helotiales</taxon>
        <taxon>Hyaloscyphaceae</taxon>
        <taxon>Hyaloscypha</taxon>
        <taxon>Hyaloscypha variabilis</taxon>
    </lineage>
</organism>
<evidence type="ECO:0000313" key="2">
    <source>
        <dbReference type="Proteomes" id="UP000235786"/>
    </source>
</evidence>